<name>A0ABS8GC49_9ALTE</name>
<keyword evidence="1" id="KW-0472">Membrane</keyword>
<dbReference type="EMBL" id="JAJEWP010000004">
    <property type="protein sequence ID" value="MCC2617400.1"/>
    <property type="molecule type" value="Genomic_DNA"/>
</dbReference>
<protein>
    <submittedName>
        <fullName evidence="2">DUF2982 domain-containing protein</fullName>
    </submittedName>
</protein>
<accession>A0ABS8GC49</accession>
<evidence type="ECO:0000313" key="2">
    <source>
        <dbReference type="EMBL" id="MCC2617400.1"/>
    </source>
</evidence>
<keyword evidence="3" id="KW-1185">Reference proteome</keyword>
<dbReference type="Pfam" id="PF11201">
    <property type="entry name" value="DUF2982"/>
    <property type="match status" value="1"/>
</dbReference>
<feature type="transmembrane region" description="Helical" evidence="1">
    <location>
        <begin position="16"/>
        <end position="35"/>
    </location>
</feature>
<sequence length="229" mass="25731">MDDTIWVKAHAKRNGLTTLIIGGLGLLLSAAWLAWMPSALFLAGIFLCSAALVTLLIGWFKCREPVHSLAISRQGVRFHHRVGQWFLPWQHIQRIDSPRLTSGLEQQALDVVGIKISDYGAFIATLSPRLANHLLQEQRPLLLGGEGCDSGQCYSENLLEPDRFKLASGEWLTGIQAMFAHRMKRFRERWGYDVFISASALDRDTPSFVALLRQCHDQVRLDPPEPDGE</sequence>
<organism evidence="2 3">
    <name type="scientific">Fluctibacter halophilus</name>
    <dbReference type="NCBI Taxonomy" id="226011"/>
    <lineage>
        <taxon>Bacteria</taxon>
        <taxon>Pseudomonadati</taxon>
        <taxon>Pseudomonadota</taxon>
        <taxon>Gammaproteobacteria</taxon>
        <taxon>Alteromonadales</taxon>
        <taxon>Alteromonadaceae</taxon>
        <taxon>Fluctibacter</taxon>
    </lineage>
</organism>
<dbReference type="InterPro" id="IPR021367">
    <property type="entry name" value="DUF2982"/>
</dbReference>
<evidence type="ECO:0000256" key="1">
    <source>
        <dbReference type="SAM" id="Phobius"/>
    </source>
</evidence>
<keyword evidence="1" id="KW-1133">Transmembrane helix</keyword>
<dbReference type="RefSeq" id="WP_229161517.1">
    <property type="nucleotide sequence ID" value="NZ_JAJEWP010000004.1"/>
</dbReference>
<evidence type="ECO:0000313" key="3">
    <source>
        <dbReference type="Proteomes" id="UP001520878"/>
    </source>
</evidence>
<keyword evidence="1" id="KW-0812">Transmembrane</keyword>
<gene>
    <name evidence="2" type="ORF">LJ739_14200</name>
</gene>
<reference evidence="2 3" key="1">
    <citation type="submission" date="2021-10" db="EMBL/GenBank/DDBJ databases">
        <title>Draft genome of Aestuariibacter halophilus JC2043.</title>
        <authorList>
            <person name="Emsley S.A."/>
            <person name="Pfannmuller K.M."/>
            <person name="Ushijima B."/>
            <person name="Saw J.H."/>
            <person name="Videau P."/>
        </authorList>
    </citation>
    <scope>NUCLEOTIDE SEQUENCE [LARGE SCALE GENOMIC DNA]</scope>
    <source>
        <strain evidence="2 3">JC2043</strain>
    </source>
</reference>
<feature type="transmembrane region" description="Helical" evidence="1">
    <location>
        <begin position="41"/>
        <end position="60"/>
    </location>
</feature>
<comment type="caution">
    <text evidence="2">The sequence shown here is derived from an EMBL/GenBank/DDBJ whole genome shotgun (WGS) entry which is preliminary data.</text>
</comment>
<proteinExistence type="predicted"/>
<dbReference type="Proteomes" id="UP001520878">
    <property type="component" value="Unassembled WGS sequence"/>
</dbReference>